<name>A0A8E1QY18_9BACT</name>
<dbReference type="PROSITE" id="PS51257">
    <property type="entry name" value="PROKAR_LIPOPROTEIN"/>
    <property type="match status" value="1"/>
</dbReference>
<dbReference type="Proteomes" id="UP000036951">
    <property type="component" value="Unassembled WGS sequence"/>
</dbReference>
<organism evidence="1 2">
    <name type="scientific">Xylanibacter rarus</name>
    <dbReference type="NCBI Taxonomy" id="1676614"/>
    <lineage>
        <taxon>Bacteria</taxon>
        <taxon>Pseudomonadati</taxon>
        <taxon>Bacteroidota</taxon>
        <taxon>Bacteroidia</taxon>
        <taxon>Bacteroidales</taxon>
        <taxon>Prevotellaceae</taxon>
        <taxon>Xylanibacter</taxon>
    </lineage>
</organism>
<dbReference type="OrthoDB" id="1081990at2"/>
<sequence>MKLKNNIYNKFAICAAALSLMACSNIDEDDRFIEVEPVEVAKRVLIEDFTGQRCVNCPNASEMIESLQEQYGAENVIAVGIHSGPFSKTVTNQPFPLWTETGDYYFNSWGIDAQPTGVIDRKTVSSTYQSWGTIVRDALQASAPLTLDATTSYDEATRTVTINVNAKGVLDVTGKLQLWLTEDNITNIQYMPDGSVNTQYVHNHVFRTAVNGQDGEDFSIAWDEEKTVTSTYVLDEDWKAENMSVVAFVYNNSGVQQVVKVPVISTEDDAQPNE</sequence>
<reference evidence="1 2" key="1">
    <citation type="submission" date="2015-06" db="EMBL/GenBank/DDBJ databases">
        <title>Prevotella sp. 109, sp. nov., a novel member of the family Prevotellaceae isolated from human faeces.</title>
        <authorList>
            <person name="Shkoporov A.N."/>
            <person name="Chaplin A.V."/>
            <person name="Kafarskaia L.I."/>
            <person name="Efimov B.A."/>
        </authorList>
    </citation>
    <scope>NUCLEOTIDE SEQUENCE [LARGE SCALE GENOMIC DNA]</scope>
    <source>
        <strain evidence="1 2">109</strain>
    </source>
</reference>
<keyword evidence="2" id="KW-1185">Reference proteome</keyword>
<dbReference type="Gene3D" id="2.60.40.10">
    <property type="entry name" value="Immunoglobulins"/>
    <property type="match status" value="1"/>
</dbReference>
<evidence type="ECO:0008006" key="3">
    <source>
        <dbReference type="Google" id="ProtNLM"/>
    </source>
</evidence>
<evidence type="ECO:0000313" key="1">
    <source>
        <dbReference type="EMBL" id="KOO67796.1"/>
    </source>
</evidence>
<dbReference type="RefSeq" id="WP_053398889.1">
    <property type="nucleotide sequence ID" value="NZ_LFQU01000025.1"/>
</dbReference>
<accession>A0A8E1QY18</accession>
<protein>
    <recommendedName>
        <fullName evidence="3">Outer membrane protein Omp28</fullName>
    </recommendedName>
</protein>
<dbReference type="EMBL" id="LFQU01000025">
    <property type="protein sequence ID" value="KOO67796.1"/>
    <property type="molecule type" value="Genomic_DNA"/>
</dbReference>
<dbReference type="Pfam" id="PF11551">
    <property type="entry name" value="Omp28"/>
    <property type="match status" value="1"/>
</dbReference>
<dbReference type="AlphaFoldDB" id="A0A8E1QY18"/>
<proteinExistence type="predicted"/>
<dbReference type="NCBIfam" id="NF033782">
    <property type="entry name" value="lipoprot_Omp28"/>
    <property type="match status" value="1"/>
</dbReference>
<dbReference type="SUPFAM" id="SSF52833">
    <property type="entry name" value="Thioredoxin-like"/>
    <property type="match status" value="1"/>
</dbReference>
<dbReference type="InterPro" id="IPR021615">
    <property type="entry name" value="Omp28"/>
</dbReference>
<gene>
    <name evidence="1" type="ORF">ACU52_11595</name>
</gene>
<dbReference type="InterPro" id="IPR036249">
    <property type="entry name" value="Thioredoxin-like_sf"/>
</dbReference>
<dbReference type="InterPro" id="IPR013783">
    <property type="entry name" value="Ig-like_fold"/>
</dbReference>
<comment type="caution">
    <text evidence="1">The sequence shown here is derived from an EMBL/GenBank/DDBJ whole genome shotgun (WGS) entry which is preliminary data.</text>
</comment>
<evidence type="ECO:0000313" key="2">
    <source>
        <dbReference type="Proteomes" id="UP000036951"/>
    </source>
</evidence>